<sequence length="153" mass="17500">MMCLRGPMGVDSMGFLCGSRHCKKVACFLWKRLSAFFFGARRVTVEYTLWVTWNRESFLGFKLPGSKSIHIVGAQCQENWCPEKFAGLGRSLTAETYRGQMPRRKQLLPWISSDPDRSHCGSNCAGVSMPSVPRLCFNFNFKLRLLRVVYFSI</sequence>
<protein>
    <submittedName>
        <fullName evidence="1">Uncharacterized protein</fullName>
    </submittedName>
</protein>
<evidence type="ECO:0000313" key="1">
    <source>
        <dbReference type="EMBL" id="KDR75518.1"/>
    </source>
</evidence>
<reference evidence="2" key="1">
    <citation type="journal article" date="2014" name="Proc. Natl. Acad. Sci. U.S.A.">
        <title>Extensive sampling of basidiomycete genomes demonstrates inadequacy of the white-rot/brown-rot paradigm for wood decay fungi.</title>
        <authorList>
            <person name="Riley R."/>
            <person name="Salamov A.A."/>
            <person name="Brown D.W."/>
            <person name="Nagy L.G."/>
            <person name="Floudas D."/>
            <person name="Held B.W."/>
            <person name="Levasseur A."/>
            <person name="Lombard V."/>
            <person name="Morin E."/>
            <person name="Otillar R."/>
            <person name="Lindquist E.A."/>
            <person name="Sun H."/>
            <person name="LaButti K.M."/>
            <person name="Schmutz J."/>
            <person name="Jabbour D."/>
            <person name="Luo H."/>
            <person name="Baker S.E."/>
            <person name="Pisabarro A.G."/>
            <person name="Walton J.D."/>
            <person name="Blanchette R.A."/>
            <person name="Henrissat B."/>
            <person name="Martin F."/>
            <person name="Cullen D."/>
            <person name="Hibbett D.S."/>
            <person name="Grigoriev I.V."/>
        </authorList>
    </citation>
    <scope>NUCLEOTIDE SEQUENCE [LARGE SCALE GENOMIC DNA]</scope>
    <source>
        <strain evidence="2">CBS 339.88</strain>
    </source>
</reference>
<proteinExistence type="predicted"/>
<organism evidence="1 2">
    <name type="scientific">Galerina marginata (strain CBS 339.88)</name>
    <dbReference type="NCBI Taxonomy" id="685588"/>
    <lineage>
        <taxon>Eukaryota</taxon>
        <taxon>Fungi</taxon>
        <taxon>Dikarya</taxon>
        <taxon>Basidiomycota</taxon>
        <taxon>Agaricomycotina</taxon>
        <taxon>Agaricomycetes</taxon>
        <taxon>Agaricomycetidae</taxon>
        <taxon>Agaricales</taxon>
        <taxon>Agaricineae</taxon>
        <taxon>Strophariaceae</taxon>
        <taxon>Galerina</taxon>
    </lineage>
</organism>
<dbReference type="HOGENOM" id="CLU_1713380_0_0_1"/>
<dbReference type="Proteomes" id="UP000027222">
    <property type="component" value="Unassembled WGS sequence"/>
</dbReference>
<evidence type="ECO:0000313" key="2">
    <source>
        <dbReference type="Proteomes" id="UP000027222"/>
    </source>
</evidence>
<name>A0A067T967_GALM3</name>
<keyword evidence="2" id="KW-1185">Reference proteome</keyword>
<dbReference type="EMBL" id="KL142380">
    <property type="protein sequence ID" value="KDR75518.1"/>
    <property type="molecule type" value="Genomic_DNA"/>
</dbReference>
<dbReference type="AlphaFoldDB" id="A0A067T967"/>
<gene>
    <name evidence="1" type="ORF">GALMADRAFT_484787</name>
</gene>
<accession>A0A067T967</accession>